<organism evidence="2 3">
    <name type="scientific">Paramarasmius palmivorus</name>
    <dbReference type="NCBI Taxonomy" id="297713"/>
    <lineage>
        <taxon>Eukaryota</taxon>
        <taxon>Fungi</taxon>
        <taxon>Dikarya</taxon>
        <taxon>Basidiomycota</taxon>
        <taxon>Agaricomycotina</taxon>
        <taxon>Agaricomycetes</taxon>
        <taxon>Agaricomycetidae</taxon>
        <taxon>Agaricales</taxon>
        <taxon>Marasmiineae</taxon>
        <taxon>Marasmiaceae</taxon>
        <taxon>Paramarasmius</taxon>
    </lineage>
</organism>
<name>A0AAW0CZC3_9AGAR</name>
<dbReference type="EMBL" id="JAYKXP010000026">
    <property type="protein sequence ID" value="KAK7044246.1"/>
    <property type="molecule type" value="Genomic_DNA"/>
</dbReference>
<feature type="chain" id="PRO_5043877907" evidence="1">
    <location>
        <begin position="20"/>
        <end position="279"/>
    </location>
</feature>
<dbReference type="Proteomes" id="UP001383192">
    <property type="component" value="Unassembled WGS sequence"/>
</dbReference>
<evidence type="ECO:0000313" key="2">
    <source>
        <dbReference type="EMBL" id="KAK7044246.1"/>
    </source>
</evidence>
<protein>
    <submittedName>
        <fullName evidence="2">Uncharacterized protein</fullName>
    </submittedName>
</protein>
<dbReference type="AlphaFoldDB" id="A0AAW0CZC3"/>
<keyword evidence="1" id="KW-0732">Signal</keyword>
<proteinExistence type="predicted"/>
<comment type="caution">
    <text evidence="2">The sequence shown here is derived from an EMBL/GenBank/DDBJ whole genome shotgun (WGS) entry which is preliminary data.</text>
</comment>
<sequence>MFIPTVSAILLAQALFCDAAVDANTPAAIIGTYNVTFAIVGVPSTLAYSLVPAKYRDANAILPPDPTLFPALETGELPVFLELGREADAGPPLLNFANFQEAKIEVPNVKRLDNSPAPFLYKRRVVLVRDLLAWLTVLSRLIAVDSFITKIGSLFQFGLNTTEEIFVPVNSSNAPNHDYTISNILDATFEEIPEEDAAYPLSTYQSIGSQPWFAEYLTCAQHFYNFTSLTETKFLSGSVTLYPPYAGPGVAEPVSFRAHAVRGIYDFKIVGPLACELFV</sequence>
<accession>A0AAW0CZC3</accession>
<keyword evidence="3" id="KW-1185">Reference proteome</keyword>
<gene>
    <name evidence="2" type="ORF">VNI00_007968</name>
</gene>
<evidence type="ECO:0000256" key="1">
    <source>
        <dbReference type="SAM" id="SignalP"/>
    </source>
</evidence>
<reference evidence="2 3" key="1">
    <citation type="submission" date="2024-01" db="EMBL/GenBank/DDBJ databases">
        <title>A draft genome for a cacao thread blight-causing isolate of Paramarasmius palmivorus.</title>
        <authorList>
            <person name="Baruah I.K."/>
            <person name="Bukari Y."/>
            <person name="Amoako-Attah I."/>
            <person name="Meinhardt L.W."/>
            <person name="Bailey B.A."/>
            <person name="Cohen S.P."/>
        </authorList>
    </citation>
    <scope>NUCLEOTIDE SEQUENCE [LARGE SCALE GENOMIC DNA]</scope>
    <source>
        <strain evidence="2 3">GH-12</strain>
    </source>
</reference>
<evidence type="ECO:0000313" key="3">
    <source>
        <dbReference type="Proteomes" id="UP001383192"/>
    </source>
</evidence>
<feature type="signal peptide" evidence="1">
    <location>
        <begin position="1"/>
        <end position="19"/>
    </location>
</feature>